<keyword evidence="4" id="KW-0378">Hydrolase</keyword>
<evidence type="ECO:0000256" key="1">
    <source>
        <dbReference type="ARBA" id="ARBA00001003"/>
    </source>
</evidence>
<dbReference type="PANTHER" id="PTHR11802">
    <property type="entry name" value="SERINE PROTEASE FAMILY S10 SERINE CARBOXYPEPTIDASE"/>
    <property type="match status" value="1"/>
</dbReference>
<dbReference type="GO" id="GO:0006508">
    <property type="term" value="P:proteolysis"/>
    <property type="evidence" value="ECO:0007669"/>
    <property type="project" value="InterPro"/>
</dbReference>
<comment type="subcellular location">
    <subcellularLocation>
        <location evidence="2">Golgi apparatus</location>
        <location evidence="2">trans-Golgi network membrane</location>
        <topology evidence="2">Single-pass type I membrane protein</topology>
    </subcellularLocation>
</comment>
<keyword evidence="9" id="KW-0333">Golgi apparatus</keyword>
<evidence type="ECO:0000256" key="9">
    <source>
        <dbReference type="ARBA" id="ARBA00023034"/>
    </source>
</evidence>
<comment type="catalytic activity">
    <reaction evidence="1">
        <text>Preferential release of a C-terminal arginine or lysine residue.</text>
        <dbReference type="EC" id="3.4.16.6"/>
    </reaction>
</comment>
<evidence type="ECO:0000256" key="8">
    <source>
        <dbReference type="ARBA" id="ARBA00022989"/>
    </source>
</evidence>
<keyword evidence="7" id="KW-0732">Signal</keyword>
<dbReference type="SUPFAM" id="SSF53474">
    <property type="entry name" value="alpha/beta-Hydrolases"/>
    <property type="match status" value="1"/>
</dbReference>
<protein>
    <recommendedName>
        <fullName evidence="14">Pheromone-processing carboxypeptidase KEX1</fullName>
        <ecNumber evidence="12">3.4.16.6</ecNumber>
    </recommendedName>
    <alternativeName>
        <fullName evidence="15">Carboxypeptidase D</fullName>
    </alternativeName>
    <alternativeName>
        <fullName evidence="13">Pheromone-processing carboxypeptidase kex1</fullName>
    </alternativeName>
</protein>
<evidence type="ECO:0000256" key="11">
    <source>
        <dbReference type="ARBA" id="ARBA00023180"/>
    </source>
</evidence>
<dbReference type="PANTHER" id="PTHR11802:SF190">
    <property type="entry name" value="PHEROMONE-PROCESSING CARBOXYPEPTIDASE KEX1"/>
    <property type="match status" value="1"/>
</dbReference>
<name>A0A9N8YTT9_9GLOM</name>
<keyword evidence="10" id="KW-0472">Membrane</keyword>
<dbReference type="Gene3D" id="3.40.50.1820">
    <property type="entry name" value="alpha/beta hydrolase"/>
    <property type="match status" value="1"/>
</dbReference>
<proteinExistence type="inferred from homology"/>
<evidence type="ECO:0000256" key="3">
    <source>
        <dbReference type="ARBA" id="ARBA00009431"/>
    </source>
</evidence>
<comment type="caution">
    <text evidence="16">The sequence shown here is derived from an EMBL/GenBank/DDBJ whole genome shotgun (WGS) entry which is preliminary data.</text>
</comment>
<dbReference type="Proteomes" id="UP000789831">
    <property type="component" value="Unassembled WGS sequence"/>
</dbReference>
<keyword evidence="8" id="KW-1133">Transmembrane helix</keyword>
<accession>A0A9N8YTT9</accession>
<evidence type="ECO:0000256" key="7">
    <source>
        <dbReference type="ARBA" id="ARBA00022729"/>
    </source>
</evidence>
<evidence type="ECO:0000256" key="10">
    <source>
        <dbReference type="ARBA" id="ARBA00023136"/>
    </source>
</evidence>
<keyword evidence="5" id="KW-0812">Transmembrane</keyword>
<evidence type="ECO:0000256" key="6">
    <source>
        <dbReference type="ARBA" id="ARBA00022703"/>
    </source>
</evidence>
<dbReference type="PRINTS" id="PR00724">
    <property type="entry name" value="CRBOXYPTASEC"/>
</dbReference>
<dbReference type="GO" id="GO:0006915">
    <property type="term" value="P:apoptotic process"/>
    <property type="evidence" value="ECO:0007669"/>
    <property type="project" value="UniProtKB-KW"/>
</dbReference>
<keyword evidence="4" id="KW-0121">Carboxypeptidase</keyword>
<evidence type="ECO:0000256" key="2">
    <source>
        <dbReference type="ARBA" id="ARBA00004393"/>
    </source>
</evidence>
<evidence type="ECO:0000256" key="15">
    <source>
        <dbReference type="ARBA" id="ARBA00042717"/>
    </source>
</evidence>
<dbReference type="EC" id="3.4.16.6" evidence="12"/>
<organism evidence="16 17">
    <name type="scientific">Ambispora gerdemannii</name>
    <dbReference type="NCBI Taxonomy" id="144530"/>
    <lineage>
        <taxon>Eukaryota</taxon>
        <taxon>Fungi</taxon>
        <taxon>Fungi incertae sedis</taxon>
        <taxon>Mucoromycota</taxon>
        <taxon>Glomeromycotina</taxon>
        <taxon>Glomeromycetes</taxon>
        <taxon>Archaeosporales</taxon>
        <taxon>Ambisporaceae</taxon>
        <taxon>Ambispora</taxon>
    </lineage>
</organism>
<dbReference type="InterPro" id="IPR001563">
    <property type="entry name" value="Peptidase_S10"/>
</dbReference>
<evidence type="ECO:0000256" key="13">
    <source>
        <dbReference type="ARBA" id="ARBA00040403"/>
    </source>
</evidence>
<evidence type="ECO:0000313" key="17">
    <source>
        <dbReference type="Proteomes" id="UP000789831"/>
    </source>
</evidence>
<dbReference type="EMBL" id="CAJVPL010000112">
    <property type="protein sequence ID" value="CAG8448722.1"/>
    <property type="molecule type" value="Genomic_DNA"/>
</dbReference>
<keyword evidence="4" id="KW-0645">Protease</keyword>
<reference evidence="16" key="1">
    <citation type="submission" date="2021-06" db="EMBL/GenBank/DDBJ databases">
        <authorList>
            <person name="Kallberg Y."/>
            <person name="Tangrot J."/>
            <person name="Rosling A."/>
        </authorList>
    </citation>
    <scope>NUCLEOTIDE SEQUENCE</scope>
    <source>
        <strain evidence="16">MT106</strain>
    </source>
</reference>
<comment type="similarity">
    <text evidence="3">Belongs to the peptidase S10 family.</text>
</comment>
<dbReference type="InterPro" id="IPR029058">
    <property type="entry name" value="AB_hydrolase_fold"/>
</dbReference>
<dbReference type="OrthoDB" id="443318at2759"/>
<keyword evidence="17" id="KW-1185">Reference proteome</keyword>
<evidence type="ECO:0000313" key="16">
    <source>
        <dbReference type="EMBL" id="CAG8448722.1"/>
    </source>
</evidence>
<keyword evidence="11" id="KW-0325">Glycoprotein</keyword>
<dbReference type="GO" id="GO:0005794">
    <property type="term" value="C:Golgi apparatus"/>
    <property type="evidence" value="ECO:0007669"/>
    <property type="project" value="UniProtKB-SubCell"/>
</dbReference>
<dbReference type="GO" id="GO:0004185">
    <property type="term" value="F:serine-type carboxypeptidase activity"/>
    <property type="evidence" value="ECO:0007669"/>
    <property type="project" value="UniProtKB-EC"/>
</dbReference>
<evidence type="ECO:0000256" key="12">
    <source>
        <dbReference type="ARBA" id="ARBA00038895"/>
    </source>
</evidence>
<gene>
    <name evidence="16" type="ORF">AGERDE_LOCUS1589</name>
</gene>
<evidence type="ECO:0000256" key="14">
    <source>
        <dbReference type="ARBA" id="ARBA00040628"/>
    </source>
</evidence>
<keyword evidence="6" id="KW-0053">Apoptosis</keyword>
<evidence type="ECO:0000256" key="4">
    <source>
        <dbReference type="ARBA" id="ARBA00022645"/>
    </source>
</evidence>
<sequence>MHSFFLYRNYKAQEFLVNTENLPNVTYYGMLVNYAGLLPVSGSSDPKDKLFFWYFEAEEWSNNLIFWFAGGPGCATTFNVFTEHGPFARYNYKTKKFVNNPHSWHHDAHVVYIDQPFGVGFSRYPGQTRVENENQVGDYFYKFLINFFKVFPQLQAKGIYLGGESYTGFYVPYIAKSILDHSENSPSFDLEGILINDPLIDHYWRQIPSSSLAYFTEQNLLNSTTQVKLQQQYNKCLSFYQSKKSSEATGTDYFNSWASPGECDIQNIGYSSIRETTNPCFLEFDIRDNCQTHPPPQQLFNLQPINYTEYFRDPRVRAALHVPEEVSPWEICVSDVLVTDPSLVAVNILPYINERGVKILIWTGDKDALINHIGVEWSIGNLTWAGATGFLKNNIQPICNAKNQVVGKLRTERNLTYILINNAGHFLTADQQEVSRLVLRNVVFGDPAITR</sequence>
<dbReference type="AlphaFoldDB" id="A0A9N8YTT9"/>
<dbReference type="Pfam" id="PF00450">
    <property type="entry name" value="Peptidase_S10"/>
    <property type="match status" value="1"/>
</dbReference>
<evidence type="ECO:0000256" key="5">
    <source>
        <dbReference type="ARBA" id="ARBA00022692"/>
    </source>
</evidence>